<feature type="compositionally biased region" description="Polar residues" evidence="1">
    <location>
        <begin position="68"/>
        <end position="78"/>
    </location>
</feature>
<dbReference type="Proteomes" id="UP000815677">
    <property type="component" value="Unassembled WGS sequence"/>
</dbReference>
<sequence length="602" mass="62852">MYGQPQQQPIYAAPQARPQSTGYSPNLSGRHSPNPQPIYGAPRPIDGRYSPNPMQMQGGMLAGGGMSPNLSGRMSPNLTAGGGGGFEVERVSRPPSAMGMGGVAGMAHGGIGGPGYNAEEVYAQNVGRLIAAKTRPFSVSGRIPLDPAHLVLFFRAKTGTSHSLDFPIDTDYNSPPALDVLIAACKHHQLPIAPSPYVPLGGLGDAAAVHEAYYFPPNMPLTPSLELANHPLLDAVRAALLPKLPPGTYLTATRDRLDVLLAGGRLPAQPVAAVQAQVAAQGRRGDGRVATLSITLPVRFSGGALTIRDPLDGRTERLENTQSSTQSAPGDLEWTAFLGECEYEVDVVTRGCRMSISYAVFAKPFGPAPGPSAGLASPAPFVSGQQLPGGIDNQSTTPLFAPNQPFLDLLPPVLQLSRGRKIAFLLSHDYDVDASSVLAETLVPQLKGGDALLYTALRSAFKLSPALHYTAGGYLWPLDRPVEMFDEDPAAAQQSMYAPPPPGAEVLRRKVEASGAVLLAEAGVSLVGPGIRVPSAYAAAAAGYVGPSQSMPGAYRAPAYGAPGGMQGAGEEAPVGKTRVHFVANGLLEKLVVNVCVVVYVM</sequence>
<accession>A0ABQ0LJR1</accession>
<keyword evidence="3" id="KW-1185">Reference proteome</keyword>
<gene>
    <name evidence="2" type="ORF">MCHLO_08483</name>
</gene>
<feature type="compositionally biased region" description="Polar residues" evidence="1">
    <location>
        <begin position="20"/>
        <end position="33"/>
    </location>
</feature>
<evidence type="ECO:0000313" key="3">
    <source>
        <dbReference type="Proteomes" id="UP000815677"/>
    </source>
</evidence>
<reference evidence="2" key="1">
    <citation type="submission" date="2014-09" db="EMBL/GenBank/DDBJ databases">
        <title>Genome sequence of the luminous mushroom Mycena chlorophos for searching fungal bioluminescence genes.</title>
        <authorList>
            <person name="Tanaka Y."/>
            <person name="Kasuga D."/>
            <person name="Oba Y."/>
            <person name="Hase S."/>
            <person name="Sato K."/>
            <person name="Oba Y."/>
            <person name="Sakakibara Y."/>
        </authorList>
    </citation>
    <scope>NUCLEOTIDE SEQUENCE</scope>
</reference>
<protein>
    <submittedName>
        <fullName evidence="2">Uncharacterized protein</fullName>
    </submittedName>
</protein>
<dbReference type="EMBL" id="DF847129">
    <property type="protein sequence ID" value="GAT51333.1"/>
    <property type="molecule type" value="Genomic_DNA"/>
</dbReference>
<feature type="compositionally biased region" description="Low complexity" evidence="1">
    <location>
        <begin position="1"/>
        <end position="19"/>
    </location>
</feature>
<evidence type="ECO:0000256" key="1">
    <source>
        <dbReference type="SAM" id="MobiDB-lite"/>
    </source>
</evidence>
<proteinExistence type="predicted"/>
<feature type="region of interest" description="Disordered" evidence="1">
    <location>
        <begin position="1"/>
        <end position="99"/>
    </location>
</feature>
<evidence type="ECO:0000313" key="2">
    <source>
        <dbReference type="EMBL" id="GAT51333.1"/>
    </source>
</evidence>
<organism evidence="2 3">
    <name type="scientific">Mycena chlorophos</name>
    <name type="common">Agaric fungus</name>
    <name type="synonym">Agaricus chlorophos</name>
    <dbReference type="NCBI Taxonomy" id="658473"/>
    <lineage>
        <taxon>Eukaryota</taxon>
        <taxon>Fungi</taxon>
        <taxon>Dikarya</taxon>
        <taxon>Basidiomycota</taxon>
        <taxon>Agaricomycotina</taxon>
        <taxon>Agaricomycetes</taxon>
        <taxon>Agaricomycetidae</taxon>
        <taxon>Agaricales</taxon>
        <taxon>Marasmiineae</taxon>
        <taxon>Mycenaceae</taxon>
        <taxon>Mycena</taxon>
    </lineage>
</organism>
<name>A0ABQ0LJR1_MYCCL</name>